<name>A0AAE8ST15_9PEZI</name>
<dbReference type="Gene3D" id="1.10.150.240">
    <property type="entry name" value="Putative phosphatase, domain 2"/>
    <property type="match status" value="1"/>
</dbReference>
<proteinExistence type="predicted"/>
<evidence type="ECO:0000313" key="1">
    <source>
        <dbReference type="EMBL" id="SPN99545.1"/>
    </source>
</evidence>
<dbReference type="AlphaFoldDB" id="A0AAE8ST15"/>
<dbReference type="Pfam" id="PF00702">
    <property type="entry name" value="Hydrolase"/>
    <property type="match status" value="1"/>
</dbReference>
<dbReference type="SFLD" id="SFLDG01129">
    <property type="entry name" value="C1.5:_HAD__Beta-PGM__Phosphata"/>
    <property type="match status" value="1"/>
</dbReference>
<sequence>MPDSKKPKVLLFDVGGVCVLSPFQAILDYELSQGIPPGWVNYSLSRTSPTGFWHRLETGSIPMDAAFFAGFKSDLHDPSRWADFYASQQARDPSLPRAVPPVPAMDTDFLFHQMMTVSRSPDPWMYPALRALRESGEYILGALSNTVVFPPDHELASGLSEDPVRQVFDFFVSSAHVGLRKPDPRIYELALRTANEFAAENQRGGEGGGIEAGEVLFFDDIGENLKAARNFGFRTFKVPLGRAYEAVDHLEQVTGLALAGAHPKIPIEPRREAAVKAKI</sequence>
<dbReference type="InterPro" id="IPR023198">
    <property type="entry name" value="PGP-like_dom2"/>
</dbReference>
<reference evidence="1" key="1">
    <citation type="submission" date="2018-03" db="EMBL/GenBank/DDBJ databases">
        <authorList>
            <person name="Guldener U."/>
        </authorList>
    </citation>
    <scope>NUCLEOTIDE SEQUENCE</scope>
</reference>
<dbReference type="PANTHER" id="PTHR47829:SF1">
    <property type="entry name" value="HAD FAMILY PHOSPHATASE"/>
    <property type="match status" value="1"/>
</dbReference>
<dbReference type="SUPFAM" id="SSF56784">
    <property type="entry name" value="HAD-like"/>
    <property type="match status" value="1"/>
</dbReference>
<dbReference type="SFLD" id="SFLDS00003">
    <property type="entry name" value="Haloacid_Dehalogenase"/>
    <property type="match status" value="1"/>
</dbReference>
<dbReference type="EMBL" id="ONZQ02000003">
    <property type="protein sequence ID" value="SPN99545.1"/>
    <property type="molecule type" value="Genomic_DNA"/>
</dbReference>
<dbReference type="CDD" id="cd02603">
    <property type="entry name" value="HAD_sEH-N_like"/>
    <property type="match status" value="1"/>
</dbReference>
<comment type="caution">
    <text evidence="1">The sequence shown here is derived from an EMBL/GenBank/DDBJ whole genome shotgun (WGS) entry which is preliminary data.</text>
</comment>
<accession>A0AAE8ST15</accession>
<dbReference type="PANTHER" id="PTHR47829">
    <property type="entry name" value="HYDROLASE, PUTATIVE (AFU_ORTHOLOGUE AFUA_1G12880)-RELATED"/>
    <property type="match status" value="1"/>
</dbReference>
<evidence type="ECO:0000313" key="2">
    <source>
        <dbReference type="Proteomes" id="UP001187682"/>
    </source>
</evidence>
<gene>
    <name evidence="1" type="ORF">DNG_02397</name>
</gene>
<dbReference type="GO" id="GO:0016787">
    <property type="term" value="F:hydrolase activity"/>
    <property type="evidence" value="ECO:0007669"/>
    <property type="project" value="UniProtKB-KW"/>
</dbReference>
<dbReference type="Proteomes" id="UP001187682">
    <property type="component" value="Unassembled WGS sequence"/>
</dbReference>
<dbReference type="InterPro" id="IPR036412">
    <property type="entry name" value="HAD-like_sf"/>
</dbReference>
<organism evidence="1 2">
    <name type="scientific">Cephalotrichum gorgonifer</name>
    <dbReference type="NCBI Taxonomy" id="2041049"/>
    <lineage>
        <taxon>Eukaryota</taxon>
        <taxon>Fungi</taxon>
        <taxon>Dikarya</taxon>
        <taxon>Ascomycota</taxon>
        <taxon>Pezizomycotina</taxon>
        <taxon>Sordariomycetes</taxon>
        <taxon>Hypocreomycetidae</taxon>
        <taxon>Microascales</taxon>
        <taxon>Microascaceae</taxon>
        <taxon>Cephalotrichum</taxon>
    </lineage>
</organism>
<protein>
    <submittedName>
        <fullName evidence="1">Related to epoxide hydrolase</fullName>
    </submittedName>
</protein>
<dbReference type="InterPro" id="IPR023214">
    <property type="entry name" value="HAD_sf"/>
</dbReference>
<keyword evidence="1" id="KW-0378">Hydrolase</keyword>
<dbReference type="InterPro" id="IPR052898">
    <property type="entry name" value="ACAD10-like"/>
</dbReference>
<keyword evidence="2" id="KW-1185">Reference proteome</keyword>
<dbReference type="Gene3D" id="3.40.50.1000">
    <property type="entry name" value="HAD superfamily/HAD-like"/>
    <property type="match status" value="1"/>
</dbReference>